<dbReference type="KEGG" id="mbet:N8K70_05325"/>
<dbReference type="CDD" id="cd05269">
    <property type="entry name" value="TMR_SDR_a"/>
    <property type="match status" value="1"/>
</dbReference>
<dbReference type="Proteomes" id="UP001305498">
    <property type="component" value="Chromosome"/>
</dbReference>
<dbReference type="InterPro" id="IPR052718">
    <property type="entry name" value="NmrA-type_oxidoreductase"/>
</dbReference>
<organism evidence="2 3">
    <name type="scientific">Microbacterium betulae</name>
    <dbReference type="NCBI Taxonomy" id="2981139"/>
    <lineage>
        <taxon>Bacteria</taxon>
        <taxon>Bacillati</taxon>
        <taxon>Actinomycetota</taxon>
        <taxon>Actinomycetes</taxon>
        <taxon>Micrococcales</taxon>
        <taxon>Microbacteriaceae</taxon>
        <taxon>Microbacterium</taxon>
    </lineage>
</organism>
<dbReference type="PANTHER" id="PTHR47129">
    <property type="entry name" value="QUINONE OXIDOREDUCTASE 2"/>
    <property type="match status" value="1"/>
</dbReference>
<feature type="domain" description="NAD(P)-binding" evidence="1">
    <location>
        <begin position="11"/>
        <end position="180"/>
    </location>
</feature>
<dbReference type="InterPro" id="IPR016040">
    <property type="entry name" value="NAD(P)-bd_dom"/>
</dbReference>
<protein>
    <submittedName>
        <fullName evidence="2">SDR family oxidoreductase</fullName>
    </submittedName>
</protein>
<keyword evidence="3" id="KW-1185">Reference proteome</keyword>
<proteinExistence type="predicted"/>
<dbReference type="Pfam" id="PF13460">
    <property type="entry name" value="NAD_binding_10"/>
    <property type="match status" value="1"/>
</dbReference>
<gene>
    <name evidence="2" type="ORF">N8K70_05325</name>
</gene>
<reference evidence="2 3" key="1">
    <citation type="submission" date="2023-02" db="EMBL/GenBank/DDBJ databases">
        <title>Microbacterium betulae sp. nov., isolated from birch wood.</title>
        <authorList>
            <person name="Pasciak M."/>
            <person name="Pawlik K.J."/>
            <person name="Martynowski D."/>
            <person name="Laczmanski L."/>
            <person name="Ciekot J."/>
            <person name="Szponar B."/>
            <person name="Wojcik-Fatla A."/>
            <person name="Mackiewicz B."/>
            <person name="Farian E."/>
            <person name="Cholewa G."/>
            <person name="Cholewa A."/>
            <person name="Dutkiewicz J."/>
        </authorList>
    </citation>
    <scope>NUCLEOTIDE SEQUENCE [LARGE SCALE GENOMIC DNA]</scope>
    <source>
        <strain evidence="2 3">AB</strain>
    </source>
</reference>
<name>A0AA97FKQ6_9MICO</name>
<dbReference type="EMBL" id="CP118157">
    <property type="protein sequence ID" value="WOF24095.1"/>
    <property type="molecule type" value="Genomic_DNA"/>
</dbReference>
<dbReference type="PANTHER" id="PTHR47129:SF1">
    <property type="entry name" value="NMRA-LIKE DOMAIN-CONTAINING PROTEIN"/>
    <property type="match status" value="1"/>
</dbReference>
<dbReference type="AlphaFoldDB" id="A0AA97FKQ6"/>
<dbReference type="RefSeq" id="WP_317140569.1">
    <property type="nucleotide sequence ID" value="NZ_CP118157.1"/>
</dbReference>
<accession>A0AA97FKQ6</accession>
<dbReference type="SUPFAM" id="SSF51735">
    <property type="entry name" value="NAD(P)-binding Rossmann-fold domains"/>
    <property type="match status" value="1"/>
</dbReference>
<dbReference type="Gene3D" id="3.90.25.10">
    <property type="entry name" value="UDP-galactose 4-epimerase, domain 1"/>
    <property type="match status" value="1"/>
</dbReference>
<dbReference type="Gene3D" id="3.40.50.720">
    <property type="entry name" value="NAD(P)-binding Rossmann-like Domain"/>
    <property type="match status" value="1"/>
</dbReference>
<evidence type="ECO:0000313" key="2">
    <source>
        <dbReference type="EMBL" id="WOF24095.1"/>
    </source>
</evidence>
<evidence type="ECO:0000313" key="3">
    <source>
        <dbReference type="Proteomes" id="UP001305498"/>
    </source>
</evidence>
<dbReference type="InterPro" id="IPR036291">
    <property type="entry name" value="NAD(P)-bd_dom_sf"/>
</dbReference>
<evidence type="ECO:0000259" key="1">
    <source>
        <dbReference type="Pfam" id="PF13460"/>
    </source>
</evidence>
<sequence>MPIRPTIAVTGATGAVGGMVARAIAEHGVPQRLLARDPAKAPKLPGSEARGFDYTDPIATIEALEGIETVFMVSGNDHERLPKHVAFIDAAASAGVGHIVYTSFMSAAPDAVFTFARDHHATEEHIRASGLSWTFLRDNFYIDIMEDFVGEDGVIRGPAGEGRVSIVARADVARSAAGVLIAPEGHRSVTYDVTGPEALTMTEIASAIGEARGADVRFHDETIEEAYASRASFGAPDHVVAGWVGTYLAIARGDLAAVTDSVEWITGTKPMSLREFLG</sequence>